<dbReference type="CDD" id="cd06170">
    <property type="entry name" value="LuxR_C_like"/>
    <property type="match status" value="1"/>
</dbReference>
<feature type="domain" description="HTH luxR-type" evidence="5">
    <location>
        <begin position="436"/>
        <end position="503"/>
    </location>
</feature>
<evidence type="ECO:0000259" key="5">
    <source>
        <dbReference type="PROSITE" id="PS50043"/>
    </source>
</evidence>
<dbReference type="Pfam" id="PF00196">
    <property type="entry name" value="GerE"/>
    <property type="match status" value="1"/>
</dbReference>
<proteinExistence type="predicted"/>
<dbReference type="PRINTS" id="PR00833">
    <property type="entry name" value="POAALLERGEN"/>
</dbReference>
<keyword evidence="3" id="KW-0804">Transcription</keyword>
<dbReference type="InterPro" id="IPR000792">
    <property type="entry name" value="Tscrpt_reg_LuxR_C"/>
</dbReference>
<dbReference type="Gene3D" id="1.10.10.10">
    <property type="entry name" value="Winged helix-like DNA-binding domain superfamily/Winged helix DNA-binding domain"/>
    <property type="match status" value="1"/>
</dbReference>
<gene>
    <name evidence="6" type="ORF">WCD41_25190</name>
</gene>
<dbReference type="EMBL" id="JBBEGL010000008">
    <property type="protein sequence ID" value="MEJ2889778.1"/>
    <property type="molecule type" value="Genomic_DNA"/>
</dbReference>
<dbReference type="PROSITE" id="PS00622">
    <property type="entry name" value="HTH_LUXR_1"/>
    <property type="match status" value="1"/>
</dbReference>
<name>A0ABU8NDP0_9PSEU</name>
<dbReference type="PANTHER" id="PTHR44688">
    <property type="entry name" value="DNA-BINDING TRANSCRIPTIONAL ACTIVATOR DEVR_DOSR"/>
    <property type="match status" value="1"/>
</dbReference>
<feature type="region of interest" description="Disordered" evidence="4">
    <location>
        <begin position="1"/>
        <end position="22"/>
    </location>
</feature>
<evidence type="ECO:0000256" key="1">
    <source>
        <dbReference type="ARBA" id="ARBA00023015"/>
    </source>
</evidence>
<evidence type="ECO:0000313" key="6">
    <source>
        <dbReference type="EMBL" id="MEJ2889778.1"/>
    </source>
</evidence>
<evidence type="ECO:0000256" key="4">
    <source>
        <dbReference type="SAM" id="MobiDB-lite"/>
    </source>
</evidence>
<protein>
    <submittedName>
        <fullName evidence="6">Helix-turn-helix transcriptional regulator</fullName>
    </submittedName>
</protein>
<dbReference type="PANTHER" id="PTHR44688:SF16">
    <property type="entry name" value="DNA-BINDING TRANSCRIPTIONAL ACTIVATOR DEVR_DOSR"/>
    <property type="match status" value="1"/>
</dbReference>
<dbReference type="Gene3D" id="1.25.40.10">
    <property type="entry name" value="Tetratricopeptide repeat domain"/>
    <property type="match status" value="1"/>
</dbReference>
<evidence type="ECO:0000313" key="7">
    <source>
        <dbReference type="Proteomes" id="UP001370100"/>
    </source>
</evidence>
<dbReference type="RefSeq" id="WP_337717682.1">
    <property type="nucleotide sequence ID" value="NZ_JBBEGL010000008.1"/>
</dbReference>
<dbReference type="SUPFAM" id="SSF46894">
    <property type="entry name" value="C-terminal effector domain of the bipartite response regulators"/>
    <property type="match status" value="1"/>
</dbReference>
<dbReference type="InterPro" id="IPR016032">
    <property type="entry name" value="Sig_transdc_resp-reg_C-effctor"/>
</dbReference>
<dbReference type="SMART" id="SM00421">
    <property type="entry name" value="HTH_LUXR"/>
    <property type="match status" value="1"/>
</dbReference>
<keyword evidence="7" id="KW-1185">Reference proteome</keyword>
<evidence type="ECO:0000256" key="3">
    <source>
        <dbReference type="ARBA" id="ARBA00023163"/>
    </source>
</evidence>
<dbReference type="InterPro" id="IPR036388">
    <property type="entry name" value="WH-like_DNA-bd_sf"/>
</dbReference>
<dbReference type="InterPro" id="IPR011990">
    <property type="entry name" value="TPR-like_helical_dom_sf"/>
</dbReference>
<organism evidence="6 7">
    <name type="scientific">Actinomycetospora aeridis</name>
    <dbReference type="NCBI Taxonomy" id="3129231"/>
    <lineage>
        <taxon>Bacteria</taxon>
        <taxon>Bacillati</taxon>
        <taxon>Actinomycetota</taxon>
        <taxon>Actinomycetes</taxon>
        <taxon>Pseudonocardiales</taxon>
        <taxon>Pseudonocardiaceae</taxon>
        <taxon>Actinomycetospora</taxon>
    </lineage>
</organism>
<dbReference type="PRINTS" id="PR00038">
    <property type="entry name" value="HTHLUXR"/>
</dbReference>
<keyword evidence="2" id="KW-0238">DNA-binding</keyword>
<keyword evidence="1" id="KW-0805">Transcription regulation</keyword>
<sequence length="503" mass="52094">MTAVHTAPPSSPERPDDPADAAYAGDLDTALRTADAALRDRSDPDGQGRAAAVLAAVLPHRGLLARSADLHRWLARRHGRSAPDAVVALLGTGALDEATTAVTSAEKVAGPAAGLAPGLADAADVLTARGVLASVTGDSSAALSLLTRAATALAVCDRPAVRGDTPAALGALVALHRGEPELGGPLLDRALALDLGGPAHRRRHLLLRAWCALAAGDGAEARSLRARAGEAGPDVVEPRDELVAVALDVALARRAGDVRALLDLWARAREALVRHPVDLYVLLPVGELALAAARLGEQGWVAPHLEEGAALLDALGQPPLWSTPWHWYGLQYAIATEQTSAAASHAEGLAAAARVTHPAVAPARAAAAWLRVLAGDVDPDEVTAAATGLRAAGLGWDGSRLAGEAALRTTDRRAISALLACARDLHPPQEEAVPTPRTSGVVLSEREREVAALVVQGLTYREIGARLFLSAKTVEHHVARLRHRLGSASRSELFGDLRAALGR</sequence>
<evidence type="ECO:0000256" key="2">
    <source>
        <dbReference type="ARBA" id="ARBA00023125"/>
    </source>
</evidence>
<dbReference type="PROSITE" id="PS50043">
    <property type="entry name" value="HTH_LUXR_2"/>
    <property type="match status" value="1"/>
</dbReference>
<dbReference type="Proteomes" id="UP001370100">
    <property type="component" value="Unassembled WGS sequence"/>
</dbReference>
<comment type="caution">
    <text evidence="6">The sequence shown here is derived from an EMBL/GenBank/DDBJ whole genome shotgun (WGS) entry which is preliminary data.</text>
</comment>
<reference evidence="6 7" key="1">
    <citation type="submission" date="2024-03" db="EMBL/GenBank/DDBJ databases">
        <title>Actinomycetospora sp. OC33-EN06, a novel actinomycete isolated from wild orchid (Aerides multiflora).</title>
        <authorList>
            <person name="Suriyachadkun C."/>
        </authorList>
    </citation>
    <scope>NUCLEOTIDE SEQUENCE [LARGE SCALE GENOMIC DNA]</scope>
    <source>
        <strain evidence="6 7">OC33-EN06</strain>
    </source>
</reference>
<accession>A0ABU8NDP0</accession>